<evidence type="ECO:0000259" key="5">
    <source>
        <dbReference type="PROSITE" id="PS50977"/>
    </source>
</evidence>
<gene>
    <name evidence="6" type="ORF">QYF68_28015</name>
</gene>
<dbReference type="SUPFAM" id="SSF48498">
    <property type="entry name" value="Tetracyclin repressor-like, C-terminal domain"/>
    <property type="match status" value="1"/>
</dbReference>
<protein>
    <submittedName>
        <fullName evidence="6">TetR/AcrR family transcriptional regulator</fullName>
    </submittedName>
</protein>
<dbReference type="Gene3D" id="1.10.357.10">
    <property type="entry name" value="Tetracycline Repressor, domain 2"/>
    <property type="match status" value="1"/>
</dbReference>
<feature type="DNA-binding region" description="H-T-H motif" evidence="4">
    <location>
        <begin position="46"/>
        <end position="65"/>
    </location>
</feature>
<dbReference type="EMBL" id="JAUHTC010000092">
    <property type="protein sequence ID" value="MDN4521637.1"/>
    <property type="molecule type" value="Genomic_DNA"/>
</dbReference>
<dbReference type="PROSITE" id="PS50977">
    <property type="entry name" value="HTH_TETR_2"/>
    <property type="match status" value="1"/>
</dbReference>
<dbReference type="SUPFAM" id="SSF46689">
    <property type="entry name" value="Homeodomain-like"/>
    <property type="match status" value="1"/>
</dbReference>
<evidence type="ECO:0000256" key="3">
    <source>
        <dbReference type="ARBA" id="ARBA00023163"/>
    </source>
</evidence>
<dbReference type="InterPro" id="IPR009057">
    <property type="entry name" value="Homeodomain-like_sf"/>
</dbReference>
<evidence type="ECO:0000256" key="4">
    <source>
        <dbReference type="PROSITE-ProRule" id="PRU00335"/>
    </source>
</evidence>
<reference evidence="6" key="1">
    <citation type="submission" date="2023-07" db="EMBL/GenBank/DDBJ databases">
        <title>Degradation of tert-butanol by M. austroafricanum TBA100.</title>
        <authorList>
            <person name="Helbich S."/>
            <person name="Vainshtein Y."/>
        </authorList>
    </citation>
    <scope>NUCLEOTIDE SEQUENCE</scope>
    <source>
        <strain evidence="6">TBA100</strain>
    </source>
</reference>
<keyword evidence="1" id="KW-0805">Transcription regulation</keyword>
<organism evidence="6 7">
    <name type="scientific">Mycolicibacterium austroafricanum</name>
    <name type="common">Mycobacterium austroafricanum</name>
    <dbReference type="NCBI Taxonomy" id="39687"/>
    <lineage>
        <taxon>Bacteria</taxon>
        <taxon>Bacillati</taxon>
        <taxon>Actinomycetota</taxon>
        <taxon>Actinomycetes</taxon>
        <taxon>Mycobacteriales</taxon>
        <taxon>Mycobacteriaceae</taxon>
        <taxon>Mycolicibacterium</taxon>
    </lineage>
</organism>
<comment type="caution">
    <text evidence="6">The sequence shown here is derived from an EMBL/GenBank/DDBJ whole genome shotgun (WGS) entry which is preliminary data.</text>
</comment>
<name>A0ABT8HLJ3_MYCAO</name>
<dbReference type="PRINTS" id="PR00455">
    <property type="entry name" value="HTHTETR"/>
</dbReference>
<dbReference type="InterPro" id="IPR036271">
    <property type="entry name" value="Tet_transcr_reg_TetR-rel_C_sf"/>
</dbReference>
<evidence type="ECO:0000313" key="7">
    <source>
        <dbReference type="Proteomes" id="UP001172687"/>
    </source>
</evidence>
<dbReference type="Proteomes" id="UP001172687">
    <property type="component" value="Unassembled WGS sequence"/>
</dbReference>
<keyword evidence="2 4" id="KW-0238">DNA-binding</keyword>
<keyword evidence="3" id="KW-0804">Transcription</keyword>
<evidence type="ECO:0000256" key="2">
    <source>
        <dbReference type="ARBA" id="ARBA00023125"/>
    </source>
</evidence>
<dbReference type="InterPro" id="IPR001647">
    <property type="entry name" value="HTH_TetR"/>
</dbReference>
<dbReference type="InterPro" id="IPR050109">
    <property type="entry name" value="HTH-type_TetR-like_transc_reg"/>
</dbReference>
<evidence type="ECO:0000256" key="1">
    <source>
        <dbReference type="ARBA" id="ARBA00023015"/>
    </source>
</evidence>
<dbReference type="PANTHER" id="PTHR30055">
    <property type="entry name" value="HTH-TYPE TRANSCRIPTIONAL REGULATOR RUTR"/>
    <property type="match status" value="1"/>
</dbReference>
<dbReference type="Pfam" id="PF00440">
    <property type="entry name" value="TetR_N"/>
    <property type="match status" value="1"/>
</dbReference>
<proteinExistence type="predicted"/>
<accession>A0ABT8HLJ3</accession>
<dbReference type="RefSeq" id="WP_036373061.1">
    <property type="nucleotide sequence ID" value="NZ_CP070380.1"/>
</dbReference>
<evidence type="ECO:0000313" key="6">
    <source>
        <dbReference type="EMBL" id="MDN4521637.1"/>
    </source>
</evidence>
<sequence>MEFEALIVPAVRRPGRPVGANSDQTRRTILCAARDVIAEHGYRAATFQQIALRAGVSRPTLHYYFATREQLYEVLLADVRAEVARCAAEATLAGSLLRQLEVFIAEMHRLGGAEPALMGLVVTARVDHRGVLRHEAAAAVVSTVHAFFDAVVVDAVRRGELAFDTDAHAVADLLGALFWGLVFHAGFISGADGAPEIARQLLRMVGFGLLDTPEPASVDA</sequence>
<feature type="domain" description="HTH tetR-type" evidence="5">
    <location>
        <begin position="23"/>
        <end position="83"/>
    </location>
</feature>
<keyword evidence="7" id="KW-1185">Reference proteome</keyword>
<dbReference type="PANTHER" id="PTHR30055:SF234">
    <property type="entry name" value="HTH-TYPE TRANSCRIPTIONAL REGULATOR BETI"/>
    <property type="match status" value="1"/>
</dbReference>